<accession>A0ACB8AIK7</accession>
<dbReference type="Proteomes" id="UP000790377">
    <property type="component" value="Unassembled WGS sequence"/>
</dbReference>
<keyword evidence="2" id="KW-1185">Reference proteome</keyword>
<dbReference type="EMBL" id="MU267636">
    <property type="protein sequence ID" value="KAH7913181.1"/>
    <property type="molecule type" value="Genomic_DNA"/>
</dbReference>
<comment type="caution">
    <text evidence="1">The sequence shown here is derived from an EMBL/GenBank/DDBJ whole genome shotgun (WGS) entry which is preliminary data.</text>
</comment>
<proteinExistence type="predicted"/>
<gene>
    <name evidence="1" type="ORF">BJ138DRAFT_670414</name>
</gene>
<name>A0ACB8AIK7_9AGAM</name>
<protein>
    <submittedName>
        <fullName evidence="1">Uncharacterized protein</fullName>
    </submittedName>
</protein>
<evidence type="ECO:0000313" key="1">
    <source>
        <dbReference type="EMBL" id="KAH7913181.1"/>
    </source>
</evidence>
<evidence type="ECO:0000313" key="2">
    <source>
        <dbReference type="Proteomes" id="UP000790377"/>
    </source>
</evidence>
<sequence>MVVADRTVRVVVTVFHAIAISLTIFRLSYRGYMRRFWWEDAWASLGLVSDMLCLLCTWLQILPGTGYNDMPINNIASNWILAIAFTSVLWSARMSILCSIIRVGNPDLKHRRFAIGVAIAFGVMWIGLMAQKLNVCYHHQCMMTRNVAISQLITDCIADTVLVALPFRLLQGVKLSRNRRILICCAFSASFLITAVTIIHTALLFGTPSIKTTFVAHGKAALSLVVCNTLVIVTFSYRVFRRNGSHDLDDSCPGSGTMHFTTIDLTHLTNSRAVASAAEAIPTPLSTCQMPDSHSSDGKSVISDSDGYRQA</sequence>
<reference evidence="1" key="1">
    <citation type="journal article" date="2021" name="New Phytol.">
        <title>Evolutionary innovations through gain and loss of genes in the ectomycorrhizal Boletales.</title>
        <authorList>
            <person name="Wu G."/>
            <person name="Miyauchi S."/>
            <person name="Morin E."/>
            <person name="Kuo A."/>
            <person name="Drula E."/>
            <person name="Varga T."/>
            <person name="Kohler A."/>
            <person name="Feng B."/>
            <person name="Cao Y."/>
            <person name="Lipzen A."/>
            <person name="Daum C."/>
            <person name="Hundley H."/>
            <person name="Pangilinan J."/>
            <person name="Johnson J."/>
            <person name="Barry K."/>
            <person name="LaButti K."/>
            <person name="Ng V."/>
            <person name="Ahrendt S."/>
            <person name="Min B."/>
            <person name="Choi I.G."/>
            <person name="Park H."/>
            <person name="Plett J.M."/>
            <person name="Magnuson J."/>
            <person name="Spatafora J.W."/>
            <person name="Nagy L.G."/>
            <person name="Henrissat B."/>
            <person name="Grigoriev I.V."/>
            <person name="Yang Z.L."/>
            <person name="Xu J."/>
            <person name="Martin F.M."/>
        </authorList>
    </citation>
    <scope>NUCLEOTIDE SEQUENCE</scope>
    <source>
        <strain evidence="1">ATCC 28755</strain>
    </source>
</reference>
<organism evidence="1 2">
    <name type="scientific">Hygrophoropsis aurantiaca</name>
    <dbReference type="NCBI Taxonomy" id="72124"/>
    <lineage>
        <taxon>Eukaryota</taxon>
        <taxon>Fungi</taxon>
        <taxon>Dikarya</taxon>
        <taxon>Basidiomycota</taxon>
        <taxon>Agaricomycotina</taxon>
        <taxon>Agaricomycetes</taxon>
        <taxon>Agaricomycetidae</taxon>
        <taxon>Boletales</taxon>
        <taxon>Coniophorineae</taxon>
        <taxon>Hygrophoropsidaceae</taxon>
        <taxon>Hygrophoropsis</taxon>
    </lineage>
</organism>